<dbReference type="GO" id="GO:0036297">
    <property type="term" value="P:interstrand cross-link repair"/>
    <property type="evidence" value="ECO:0007669"/>
    <property type="project" value="TreeGrafter"/>
</dbReference>
<evidence type="ECO:0000256" key="1">
    <source>
        <dbReference type="SAM" id="MobiDB-lite"/>
    </source>
</evidence>
<dbReference type="GO" id="GO:0006289">
    <property type="term" value="P:nucleotide-excision repair"/>
    <property type="evidence" value="ECO:0007669"/>
    <property type="project" value="TreeGrafter"/>
</dbReference>
<organism evidence="3 4">
    <name type="scientific">Aphanocapsa feldmannii 277cV</name>
    <dbReference type="NCBI Taxonomy" id="2507553"/>
    <lineage>
        <taxon>Bacteria</taxon>
        <taxon>Bacillati</taxon>
        <taxon>Cyanobacteriota</taxon>
        <taxon>Cyanophyceae</taxon>
        <taxon>Oscillatoriophycideae</taxon>
        <taxon>Chroococcales</taxon>
        <taxon>Microcystaceae</taxon>
        <taxon>Aphanocapsa</taxon>
    </lineage>
</organism>
<dbReference type="InterPro" id="IPR027417">
    <property type="entry name" value="P-loop_NTPase"/>
</dbReference>
<dbReference type="PANTHER" id="PTHR47957">
    <property type="entry name" value="ATP-DEPENDENT HELICASE HRQ1"/>
    <property type="match status" value="1"/>
</dbReference>
<comment type="caution">
    <text evidence="3">The sequence shown here is derived from an EMBL/GenBank/DDBJ whole genome shotgun (WGS) entry which is preliminary data.</text>
</comment>
<evidence type="ECO:0000313" key="3">
    <source>
        <dbReference type="EMBL" id="TGG90559.1"/>
    </source>
</evidence>
<dbReference type="SUPFAM" id="SSF52540">
    <property type="entry name" value="P-loop containing nucleoside triphosphate hydrolases"/>
    <property type="match status" value="1"/>
</dbReference>
<dbReference type="Proteomes" id="UP000317990">
    <property type="component" value="Unassembled WGS sequence"/>
</dbReference>
<sequence>MHCECCGETFLGGVRARNHLLKKEQDEEQDYVEELLPHEAETERLPDQPLAERFEDLSYEDYAIVWPQDDNERPEEDPDNKERWKPIWLDPISGVLHSRPHPQGLWQPGYLFERERTSKNSGRTSKKKVRGLDNTSPSSHRPCRCPRCKSDYAQRRGGSLGRLQYSPIKSLRPGFSRTTQLLATEIYDVLARGKEGSPKLVSFADSRQSAARTALDVEHLHHRDLLREVLMVTLMDVDAQRRRNGQGDGIHPDQLELELQELNKDLQALRDIGRDDNSRNVRDLLKRQKQISASLQQQALGVIRFSEILEMEEDPKPGQAVGPFLSQLIRLGVHPFDDRGLAQVEASIGTTCRLQWWELFAKDSKEEKYCWHKPPGRNLADAEFRRIAGDMVRSKVLKALADVVFHKSYFAIEATGLAIPVPLPTPEQLAEESFVLDEDELHRAAAWLRIYADDYRYEPCPWTKDGPITPEQLDRGVANIARVLQRFAEKQGCEPRDCLLEGQTLLQRYGSHSSPGHDYIEVPRIGFRLPADDDPFWRCSNCSRVHLHHGIGACTRCGTPLDEKPNGRRGELIRSHVFGRRLRRTIDSWSQADGAGSELFRLRCEELTGQTVDPGSRQREFRGIQRLEDRGHPLQPHGIEMLSVTTTMEVGIDIGPLEAVLQANMPPQRFNYQQRVGRTGRRGQTFSFVLTLCRSRSHDLHYFRKPEIITGDVPPPPFLVKRLARIAGRLLRKDRLVHAFRWLEERHRSACGFWAGDLVRPVDVHGDFIPASVVSDGDLLQQWQNWLHEALDATTEQAKQTLSALNRQRQHGLADTEPLELEPINDLVQVVAKGAQRIGDNTAGLAAHLANEGVLPMYGLPTRVRDLVVGVDEARRETISLDRDLEIAIYEFAPGNVLVHDKREHRCIGLSPRIGRVGKELKTMQQHPWDLHLKLGCCPVCGAWQDMEKDRGSGQIKCPSCRKVKPQGDWKIRNCLEPAAFRTDFEPSSNLDSLNGGRSHALSADAKPPEADRWRLRCTTAKGDLGDLELKLLTNPGCTVYRLNRGPQGEGFQLTWREGVTHVNSRSPRLRATDKLPLKGQAIARELCSGNGISRILTEPRDDPADPATIDPVFLVAPRVTDGLYLLPKAVNPQLAISELGANLSVPGVQPESSRQKNNMPEGRNYWQGVRAAAISAAELLIACATRALDVDHRSLEAVEPRPFGTGDPGNPLLPLIQIVDAHVNGAGFSTWLGEERQAVPPILARIEECLREEAEEWSREDHQHDCQDSCYRCLKTYENQYFHGLLDWRLALTYLRAFVQPDWMCGLDGDFSWAPLGDWPKQAERAARLTLQLWGGDDTTDLIRSQQEASDSWLLAFRLPMREVVSGRGPWVIVRHPLWRWGLDKGPLAAFAAELGEANPDQAVLCWDTFNLTRRPGRSRQWMTAQGARRRKRRRR</sequence>
<feature type="domain" description="Helicase C-terminal" evidence="2">
    <location>
        <begin position="639"/>
        <end position="683"/>
    </location>
</feature>
<dbReference type="EMBL" id="SRMO01000087">
    <property type="protein sequence ID" value="TGG90559.1"/>
    <property type="molecule type" value="Genomic_DNA"/>
</dbReference>
<accession>A0A524RL07</accession>
<name>A0A524RL07_9CHRO</name>
<gene>
    <name evidence="3" type="ORF">ERJ67_10995</name>
</gene>
<feature type="region of interest" description="Disordered" evidence="1">
    <location>
        <begin position="113"/>
        <end position="147"/>
    </location>
</feature>
<dbReference type="Gene3D" id="3.40.50.300">
    <property type="entry name" value="P-loop containing nucleotide triphosphate hydrolases"/>
    <property type="match status" value="1"/>
</dbReference>
<dbReference type="Pfam" id="PF00271">
    <property type="entry name" value="Helicase_C"/>
    <property type="match status" value="1"/>
</dbReference>
<evidence type="ECO:0000259" key="2">
    <source>
        <dbReference type="Pfam" id="PF00271"/>
    </source>
</evidence>
<dbReference type="GO" id="GO:0043138">
    <property type="term" value="F:3'-5' DNA helicase activity"/>
    <property type="evidence" value="ECO:0007669"/>
    <property type="project" value="TreeGrafter"/>
</dbReference>
<protein>
    <recommendedName>
        <fullName evidence="2">Helicase C-terminal domain-containing protein</fullName>
    </recommendedName>
</protein>
<evidence type="ECO:0000313" key="4">
    <source>
        <dbReference type="Proteomes" id="UP000317990"/>
    </source>
</evidence>
<proteinExistence type="predicted"/>
<dbReference type="InterPro" id="IPR001650">
    <property type="entry name" value="Helicase_C-like"/>
</dbReference>
<dbReference type="PANTHER" id="PTHR47957:SF3">
    <property type="entry name" value="ATP-DEPENDENT HELICASE HRQ1"/>
    <property type="match status" value="1"/>
</dbReference>
<reference evidence="3 4" key="1">
    <citation type="journal article" date="2019" name="mSystems">
        <title>Life at home and on the roam: Genomic adaptions reflect the dual lifestyle of an intracellular, facultative symbiont.</title>
        <authorList>
            <person name="Burgsdorf I."/>
        </authorList>
    </citation>
    <scope>NUCLEOTIDE SEQUENCE [LARGE SCALE GENOMIC DNA]</scope>
    <source>
        <strain evidence="3">277cV</strain>
    </source>
</reference>